<dbReference type="GO" id="GO:0015948">
    <property type="term" value="P:methanogenesis"/>
    <property type="evidence" value="ECO:0007669"/>
    <property type="project" value="InterPro"/>
</dbReference>
<evidence type="ECO:0000256" key="1">
    <source>
        <dbReference type="ARBA" id="ARBA00007137"/>
    </source>
</evidence>
<evidence type="ECO:0000313" key="4">
    <source>
        <dbReference type="EMBL" id="KKN25793.1"/>
    </source>
</evidence>
<keyword evidence="3" id="KW-0808">Transferase</keyword>
<accession>A0A0F9S8X3</accession>
<reference evidence="4" key="1">
    <citation type="journal article" date="2015" name="Nature">
        <title>Complex archaea that bridge the gap between prokaryotes and eukaryotes.</title>
        <authorList>
            <person name="Spang A."/>
            <person name="Saw J.H."/>
            <person name="Jorgensen S.L."/>
            <person name="Zaremba-Niedzwiedzka K."/>
            <person name="Martijn J."/>
            <person name="Lind A.E."/>
            <person name="van Eijk R."/>
            <person name="Schleper C."/>
            <person name="Guy L."/>
            <person name="Ettema T.J."/>
        </authorList>
    </citation>
    <scope>NUCLEOTIDE SEQUENCE</scope>
</reference>
<dbReference type="GO" id="GO:0008168">
    <property type="term" value="F:methyltransferase activity"/>
    <property type="evidence" value="ECO:0007669"/>
    <property type="project" value="UniProtKB-KW"/>
</dbReference>
<organism evidence="4">
    <name type="scientific">marine sediment metagenome</name>
    <dbReference type="NCBI Taxonomy" id="412755"/>
    <lineage>
        <taxon>unclassified sequences</taxon>
        <taxon>metagenomes</taxon>
        <taxon>ecological metagenomes</taxon>
    </lineage>
</organism>
<dbReference type="InterPro" id="IPR038601">
    <property type="entry name" value="MttB-like_sf"/>
</dbReference>
<dbReference type="AlphaFoldDB" id="A0A0F9S8X3"/>
<gene>
    <name evidence="4" type="ORF">LCGC14_0881200</name>
</gene>
<comment type="similarity">
    <text evidence="1">Belongs to the trimethylamine methyltransferase family.</text>
</comment>
<proteinExistence type="inferred from homology"/>
<evidence type="ECO:0008006" key="5">
    <source>
        <dbReference type="Google" id="ProtNLM"/>
    </source>
</evidence>
<protein>
    <recommendedName>
        <fullName evidence="5">Trimethylamine methyltransferase</fullName>
    </recommendedName>
</protein>
<dbReference type="EMBL" id="LAZR01002772">
    <property type="protein sequence ID" value="KKN25793.1"/>
    <property type="molecule type" value="Genomic_DNA"/>
</dbReference>
<evidence type="ECO:0000256" key="3">
    <source>
        <dbReference type="ARBA" id="ARBA00022679"/>
    </source>
</evidence>
<dbReference type="InterPro" id="IPR010426">
    <property type="entry name" value="MTTB_MeTrfase"/>
</dbReference>
<keyword evidence="2" id="KW-0489">Methyltransferase</keyword>
<dbReference type="Pfam" id="PF06253">
    <property type="entry name" value="MTTB"/>
    <property type="match status" value="1"/>
</dbReference>
<name>A0A0F9S8X3_9ZZZZ</name>
<sequence length="480" mass="53124">MANKDKKDNILDPPSFPRLSEKQCRKLHWTSLEILERVGARLQLEEAIHLLKKAGANVTDGNLVRVPSNLVEKALTTVPKRLVLYDRLGNPVMPVEGRRCFYGPGSDCLNIIDHRNETRRKPVVKDLIEGVTLCDSLSNIDYVMSMLLPSDVDEAIADRYQMEAMLNHTTKPIIFVTYEFGGCLDAIKMAEAVMGGAEALRKNPMVACYINVPSGFLHNEDSLQKLLYLASKNLPSLYIPSSTAGITSPITSAGAVALDNAGALLGLVLSQLKREGAPVVIPGMSPGHLDMRTFVLTYIEPERGIAQAMAHFYGLPMFSLGGASESKTLDLQAVAEATLGLTAETLAGGNIIHNLGYLESGLTFSFAQLVICDEIVSWLKVFFKEFEMDDEALALDVIAKVGPDGQFLNTKHTLKHHRKRWYPNLFERATYESWLEEGGKTLTERTSERIELILTEHKPEPLPLKVKENLRKIVQKAKIG</sequence>
<dbReference type="Gene3D" id="3.20.20.480">
    <property type="entry name" value="Trimethylamine methyltransferase-like"/>
    <property type="match status" value="1"/>
</dbReference>
<comment type="caution">
    <text evidence="4">The sequence shown here is derived from an EMBL/GenBank/DDBJ whole genome shotgun (WGS) entry which is preliminary data.</text>
</comment>
<dbReference type="GO" id="GO:0032259">
    <property type="term" value="P:methylation"/>
    <property type="evidence" value="ECO:0007669"/>
    <property type="project" value="UniProtKB-KW"/>
</dbReference>
<evidence type="ECO:0000256" key="2">
    <source>
        <dbReference type="ARBA" id="ARBA00022603"/>
    </source>
</evidence>